<dbReference type="GO" id="GO:0046872">
    <property type="term" value="F:metal ion binding"/>
    <property type="evidence" value="ECO:0007669"/>
    <property type="project" value="UniProtKB-KW"/>
</dbReference>
<dbReference type="GO" id="GO:0008240">
    <property type="term" value="F:tripeptidyl-peptidase activity"/>
    <property type="evidence" value="ECO:0007669"/>
    <property type="project" value="TreeGrafter"/>
</dbReference>
<dbReference type="Pfam" id="PF09286">
    <property type="entry name" value="Pro-kuma_activ"/>
    <property type="match status" value="1"/>
</dbReference>
<proteinExistence type="predicted"/>
<dbReference type="GO" id="GO:0006508">
    <property type="term" value="P:proteolysis"/>
    <property type="evidence" value="ECO:0007669"/>
    <property type="project" value="UniProtKB-KW"/>
</dbReference>
<gene>
    <name evidence="9" type="ORF">C7B47_03180</name>
</gene>
<dbReference type="InterPro" id="IPR030400">
    <property type="entry name" value="Sedolisin_dom"/>
</dbReference>
<evidence type="ECO:0000256" key="2">
    <source>
        <dbReference type="ARBA" id="ARBA00022670"/>
    </source>
</evidence>
<keyword evidence="5" id="KW-0720">Serine protease</keyword>
<keyword evidence="6" id="KW-0106">Calcium</keyword>
<evidence type="ECO:0000256" key="6">
    <source>
        <dbReference type="ARBA" id="ARBA00022837"/>
    </source>
</evidence>
<comment type="caution">
    <text evidence="9">The sequence shown here is derived from an EMBL/GenBank/DDBJ whole genome shotgun (WGS) entry which is preliminary data.</text>
</comment>
<dbReference type="SUPFAM" id="SSF54897">
    <property type="entry name" value="Protease propeptides/inhibitors"/>
    <property type="match status" value="1"/>
</dbReference>
<dbReference type="CDD" id="cd04056">
    <property type="entry name" value="Peptidases_S53"/>
    <property type="match status" value="1"/>
</dbReference>
<dbReference type="Proteomes" id="UP000242705">
    <property type="component" value="Unassembled WGS sequence"/>
</dbReference>
<protein>
    <submittedName>
        <fullName evidence="9">Peptidase</fullName>
    </submittedName>
</protein>
<feature type="domain" description="Peptidase S53" evidence="8">
    <location>
        <begin position="165"/>
        <end position="525"/>
    </location>
</feature>
<reference evidence="9 10" key="1">
    <citation type="journal article" date="2014" name="BMC Genomics">
        <title>Comparison of environmental and isolate Sulfobacillus genomes reveals diverse carbon, sulfur, nitrogen, and hydrogen metabolisms.</title>
        <authorList>
            <person name="Justice N.B."/>
            <person name="Norman A."/>
            <person name="Brown C.T."/>
            <person name="Singh A."/>
            <person name="Thomas B.C."/>
            <person name="Banfield J.F."/>
        </authorList>
    </citation>
    <scope>NUCLEOTIDE SEQUENCE [LARGE SCALE GENOMIC DNA]</scope>
    <source>
        <strain evidence="9">AMDSBA5</strain>
    </source>
</reference>
<dbReference type="InterPro" id="IPR000209">
    <property type="entry name" value="Peptidase_S8/S53_dom"/>
</dbReference>
<dbReference type="Pfam" id="PF00082">
    <property type="entry name" value="Peptidase_S8"/>
    <property type="match status" value="1"/>
</dbReference>
<name>A0A2T2X3A4_SULTH</name>
<dbReference type="GO" id="GO:0004252">
    <property type="term" value="F:serine-type endopeptidase activity"/>
    <property type="evidence" value="ECO:0007669"/>
    <property type="project" value="InterPro"/>
</dbReference>
<dbReference type="SMART" id="SM00944">
    <property type="entry name" value="Pro-kuma_activ"/>
    <property type="match status" value="1"/>
</dbReference>
<evidence type="ECO:0000313" key="10">
    <source>
        <dbReference type="Proteomes" id="UP000242705"/>
    </source>
</evidence>
<evidence type="ECO:0000256" key="4">
    <source>
        <dbReference type="ARBA" id="ARBA00022801"/>
    </source>
</evidence>
<evidence type="ECO:0000259" key="8">
    <source>
        <dbReference type="PROSITE" id="PS51695"/>
    </source>
</evidence>
<dbReference type="PANTHER" id="PTHR14218">
    <property type="entry name" value="PROTEASE S8 TRIPEPTIDYL PEPTIDASE I CLN2"/>
    <property type="match status" value="1"/>
</dbReference>
<evidence type="ECO:0000256" key="3">
    <source>
        <dbReference type="ARBA" id="ARBA00022723"/>
    </source>
</evidence>
<dbReference type="InterPro" id="IPR050819">
    <property type="entry name" value="Tripeptidyl-peptidase_I"/>
</dbReference>
<evidence type="ECO:0000256" key="1">
    <source>
        <dbReference type="ARBA" id="ARBA00001913"/>
    </source>
</evidence>
<evidence type="ECO:0000256" key="7">
    <source>
        <dbReference type="ARBA" id="ARBA00023145"/>
    </source>
</evidence>
<accession>A0A2T2X3A4</accession>
<organism evidence="9 10">
    <name type="scientific">Sulfobacillus thermosulfidooxidans</name>
    <dbReference type="NCBI Taxonomy" id="28034"/>
    <lineage>
        <taxon>Bacteria</taxon>
        <taxon>Bacillati</taxon>
        <taxon>Bacillota</taxon>
        <taxon>Clostridia</taxon>
        <taxon>Eubacteriales</taxon>
        <taxon>Clostridiales Family XVII. Incertae Sedis</taxon>
        <taxon>Sulfobacillus</taxon>
    </lineage>
</organism>
<dbReference type="SUPFAM" id="SSF52743">
    <property type="entry name" value="Subtilisin-like"/>
    <property type="match status" value="1"/>
</dbReference>
<dbReference type="InterPro" id="IPR036852">
    <property type="entry name" value="Peptidase_S8/S53_dom_sf"/>
</dbReference>
<evidence type="ECO:0000256" key="5">
    <source>
        <dbReference type="ARBA" id="ARBA00022825"/>
    </source>
</evidence>
<dbReference type="PROSITE" id="PS51695">
    <property type="entry name" value="SEDOLISIN"/>
    <property type="match status" value="1"/>
</dbReference>
<keyword evidence="4" id="KW-0378">Hydrolase</keyword>
<dbReference type="Gene3D" id="3.40.50.200">
    <property type="entry name" value="Peptidase S8/S53 domain"/>
    <property type="match status" value="1"/>
</dbReference>
<dbReference type="EMBL" id="PXYX01000004">
    <property type="protein sequence ID" value="PSR28967.1"/>
    <property type="molecule type" value="Genomic_DNA"/>
</dbReference>
<evidence type="ECO:0000313" key="9">
    <source>
        <dbReference type="EMBL" id="PSR28967.1"/>
    </source>
</evidence>
<dbReference type="InterPro" id="IPR015366">
    <property type="entry name" value="S53_propep"/>
</dbReference>
<dbReference type="PANTHER" id="PTHR14218:SF15">
    <property type="entry name" value="TRIPEPTIDYL-PEPTIDASE 1"/>
    <property type="match status" value="1"/>
</dbReference>
<dbReference type="AlphaFoldDB" id="A0A2T2X3A4"/>
<sequence>MQAKLVRATGHLLPEETLQDYHRISYKERTTQWACVFKSRHETDLKRRLAYDSSVLTREEVLQLYGPDPDLIDRARQWLSRHGVRVLKQDGFILWLQGSLGQIEETLKMPFGEKDGQFMPLREPLVPEWLAPHIVGFVGLENVSKLYPRFRFPTHPEELANNGQGFFPLDIQTAYAFPASLNGSGLTIGLLEFSNGFNPQDVMTFWNQFGIACPNVSFVSVDGTPNDLGVNAYDLEATLDIEWAGAMAPLANLVVYEANAGSSDTSFALSVLKALQYAYNDVLNCPDILSISYGDGETRFPVSTMQAWDMVARNAALIGMTIFVASGDQGAYGLHGPGRKICHVDAPANSPHMVSVGGTHLLLNNQGQIVEETGWTDVNNNGASGGGISQVFAVPAYQEGIPLPVKAGYHVGRGVPDVALNADPDTGYAVFFQGMWTVVGGTSVASPIWAAITALINQNRVQAGKSLIGYMNPRLYGIDHASTFHDITVGNNSYDGVTGYDCTPGWDAVTGWGSPIVVSLVKSLS</sequence>
<keyword evidence="2" id="KW-0645">Protease</keyword>
<comment type="cofactor">
    <cofactor evidence="1">
        <name>Ca(2+)</name>
        <dbReference type="ChEBI" id="CHEBI:29108"/>
    </cofactor>
</comment>
<keyword evidence="3" id="KW-0479">Metal-binding</keyword>
<keyword evidence="7" id="KW-0865">Zymogen</keyword>